<dbReference type="PANTHER" id="PTHR30576:SF0">
    <property type="entry name" value="UNDECAPRENYL-PHOSPHATE N-ACETYLGALACTOSAMINYL 1-PHOSPHATE TRANSFERASE-RELATED"/>
    <property type="match status" value="1"/>
</dbReference>
<dbReference type="InterPro" id="IPR003362">
    <property type="entry name" value="Bact_transf"/>
</dbReference>
<dbReference type="InterPro" id="IPR017473">
    <property type="entry name" value="Undecaprenyl-P_gluc_Ptfrase"/>
</dbReference>
<sequence>MAQDRELVVDAASAPTGFHGLRRLADFMLVAATGWLSAALLANQPGQIPVVHLFVLCLCSMGVLALFPLFALYGSSRRRCASDILRCASAWLLVLSLGVVLATMIDASRPVSSLWAGTWLVSAATGMIGMRLALHYTRRAARQKDNSPTRIVIFGYGDLGSELYRRALQAVDRRYEVVGIYDQTAKELPGSVERVASLDGLRQLVRNKGIKEIWLTKAMQPGASVQDVVLHLRNELVDLRWIPDVQPDHLSRHRVGRFFGHPTVDLNSFPDDGVRGLVKAAFDRVFAAAVLIALSPVLLAIAIAVKVSSPGPVLFRQQRLGIDGKAFHLYKFRSMRPHKEGGVVKQATRKDPRTTKVGAFLRKTSLDELPQFLNVLKGEMSVVGPRPHAMEHNEIYKNIVDCYMMRHRVKPGITGWAQINGLRGATDTVGKMSARVEYDLFYIENWTFWMDLKIILRTAVAGWVGKNAY</sequence>
<keyword evidence="4 7" id="KW-0812">Transmembrane</keyword>
<proteinExistence type="inferred from homology"/>
<accession>A0A7Y9IQP4</accession>
<dbReference type="InterPro" id="IPR017475">
    <property type="entry name" value="EPS_sugar_tfrase"/>
</dbReference>
<evidence type="ECO:0000256" key="3">
    <source>
        <dbReference type="ARBA" id="ARBA00022679"/>
    </source>
</evidence>
<feature type="transmembrane region" description="Helical" evidence="7">
    <location>
        <begin position="84"/>
        <end position="105"/>
    </location>
</feature>
<dbReference type="PANTHER" id="PTHR30576">
    <property type="entry name" value="COLANIC BIOSYNTHESIS UDP-GLUCOSE LIPID CARRIER TRANSFERASE"/>
    <property type="match status" value="1"/>
</dbReference>
<organism evidence="9 10">
    <name type="scientific">Pigmentiphaga litoralis</name>
    <dbReference type="NCBI Taxonomy" id="516702"/>
    <lineage>
        <taxon>Bacteria</taxon>
        <taxon>Pseudomonadati</taxon>
        <taxon>Pseudomonadota</taxon>
        <taxon>Betaproteobacteria</taxon>
        <taxon>Burkholderiales</taxon>
        <taxon>Alcaligenaceae</taxon>
        <taxon>Pigmentiphaga</taxon>
    </lineage>
</organism>
<evidence type="ECO:0000256" key="4">
    <source>
        <dbReference type="ARBA" id="ARBA00022692"/>
    </source>
</evidence>
<dbReference type="AlphaFoldDB" id="A0A7Y9IQP4"/>
<keyword evidence="6 7" id="KW-0472">Membrane</keyword>
<gene>
    <name evidence="9" type="ORF">FHW18_000431</name>
</gene>
<evidence type="ECO:0000256" key="6">
    <source>
        <dbReference type="ARBA" id="ARBA00023136"/>
    </source>
</evidence>
<dbReference type="GO" id="GO:0016020">
    <property type="term" value="C:membrane"/>
    <property type="evidence" value="ECO:0007669"/>
    <property type="project" value="UniProtKB-SubCell"/>
</dbReference>
<comment type="caution">
    <text evidence="9">The sequence shown here is derived from an EMBL/GenBank/DDBJ whole genome shotgun (WGS) entry which is preliminary data.</text>
</comment>
<dbReference type="NCBIfam" id="TIGR03025">
    <property type="entry name" value="EPS_sugtrans"/>
    <property type="match status" value="1"/>
</dbReference>
<dbReference type="GO" id="GO:0016780">
    <property type="term" value="F:phosphotransferase activity, for other substituted phosphate groups"/>
    <property type="evidence" value="ECO:0007669"/>
    <property type="project" value="TreeGrafter"/>
</dbReference>
<evidence type="ECO:0000256" key="7">
    <source>
        <dbReference type="SAM" id="Phobius"/>
    </source>
</evidence>
<keyword evidence="10" id="KW-1185">Reference proteome</keyword>
<comment type="similarity">
    <text evidence="2">Belongs to the bacterial sugar transferase family.</text>
</comment>
<evidence type="ECO:0000259" key="8">
    <source>
        <dbReference type="Pfam" id="PF02397"/>
    </source>
</evidence>
<feature type="transmembrane region" description="Helical" evidence="7">
    <location>
        <begin position="111"/>
        <end position="134"/>
    </location>
</feature>
<dbReference type="NCBIfam" id="TIGR03023">
    <property type="entry name" value="WcaJ_sugtrans"/>
    <property type="match status" value="1"/>
</dbReference>
<dbReference type="RefSeq" id="WP_306455862.1">
    <property type="nucleotide sequence ID" value="NZ_JACBYR010000001.1"/>
</dbReference>
<evidence type="ECO:0000313" key="10">
    <source>
        <dbReference type="Proteomes" id="UP000542125"/>
    </source>
</evidence>
<feature type="transmembrane region" description="Helical" evidence="7">
    <location>
        <begin position="24"/>
        <end position="42"/>
    </location>
</feature>
<protein>
    <submittedName>
        <fullName evidence="9">Putative colanic acid biosynthesis UDP-glucose lipid carrier transferase</fullName>
    </submittedName>
</protein>
<name>A0A7Y9IQP4_9BURK</name>
<dbReference type="EMBL" id="JACBYR010000001">
    <property type="protein sequence ID" value="NYE81160.1"/>
    <property type="molecule type" value="Genomic_DNA"/>
</dbReference>
<keyword evidence="5 7" id="KW-1133">Transmembrane helix</keyword>
<keyword evidence="3 9" id="KW-0808">Transferase</keyword>
<dbReference type="Pfam" id="PF02397">
    <property type="entry name" value="Bac_transf"/>
    <property type="match status" value="1"/>
</dbReference>
<comment type="subcellular location">
    <subcellularLocation>
        <location evidence="1">Membrane</location>
        <topology evidence="1">Multi-pass membrane protein</topology>
    </subcellularLocation>
</comment>
<evidence type="ECO:0000256" key="2">
    <source>
        <dbReference type="ARBA" id="ARBA00006464"/>
    </source>
</evidence>
<feature type="domain" description="Bacterial sugar transferase" evidence="8">
    <location>
        <begin position="279"/>
        <end position="460"/>
    </location>
</feature>
<reference evidence="9 10" key="1">
    <citation type="submission" date="2020-07" db="EMBL/GenBank/DDBJ databases">
        <title>Genomic Encyclopedia of Type Strains, Phase IV (KMG-V): Genome sequencing to study the core and pangenomes of soil and plant-associated prokaryotes.</title>
        <authorList>
            <person name="Whitman W."/>
        </authorList>
    </citation>
    <scope>NUCLEOTIDE SEQUENCE [LARGE SCALE GENOMIC DNA]</scope>
    <source>
        <strain evidence="9 10">SAS40</strain>
    </source>
</reference>
<feature type="transmembrane region" description="Helical" evidence="7">
    <location>
        <begin position="285"/>
        <end position="305"/>
    </location>
</feature>
<evidence type="ECO:0000313" key="9">
    <source>
        <dbReference type="EMBL" id="NYE81160.1"/>
    </source>
</evidence>
<dbReference type="Pfam" id="PF13727">
    <property type="entry name" value="CoA_binding_3"/>
    <property type="match status" value="1"/>
</dbReference>
<feature type="transmembrane region" description="Helical" evidence="7">
    <location>
        <begin position="48"/>
        <end position="72"/>
    </location>
</feature>
<dbReference type="Gene3D" id="3.40.50.720">
    <property type="entry name" value="NAD(P)-binding Rossmann-like Domain"/>
    <property type="match status" value="1"/>
</dbReference>
<evidence type="ECO:0000256" key="1">
    <source>
        <dbReference type="ARBA" id="ARBA00004141"/>
    </source>
</evidence>
<evidence type="ECO:0000256" key="5">
    <source>
        <dbReference type="ARBA" id="ARBA00022989"/>
    </source>
</evidence>
<dbReference type="Proteomes" id="UP000542125">
    <property type="component" value="Unassembled WGS sequence"/>
</dbReference>